<evidence type="ECO:0000256" key="1">
    <source>
        <dbReference type="SAM" id="MobiDB-lite"/>
    </source>
</evidence>
<gene>
    <name evidence="3" type="ORF">MGAL_10B090587</name>
</gene>
<protein>
    <submittedName>
        <fullName evidence="3">Uncharacterized protein</fullName>
    </submittedName>
</protein>
<feature type="transmembrane region" description="Helical" evidence="2">
    <location>
        <begin position="73"/>
        <end position="96"/>
    </location>
</feature>
<accession>A0A8B6GZZ9</accession>
<keyword evidence="4" id="KW-1185">Reference proteome</keyword>
<dbReference type="EMBL" id="UYJE01009314">
    <property type="protein sequence ID" value="VDI72301.1"/>
    <property type="molecule type" value="Genomic_DNA"/>
</dbReference>
<keyword evidence="2" id="KW-0472">Membrane</keyword>
<name>A0A8B6GZZ9_MYTGA</name>
<dbReference type="OrthoDB" id="10487771at2759"/>
<evidence type="ECO:0000313" key="4">
    <source>
        <dbReference type="Proteomes" id="UP000596742"/>
    </source>
</evidence>
<reference evidence="3" key="1">
    <citation type="submission" date="2018-11" db="EMBL/GenBank/DDBJ databases">
        <authorList>
            <person name="Alioto T."/>
            <person name="Alioto T."/>
        </authorList>
    </citation>
    <scope>NUCLEOTIDE SEQUENCE</scope>
</reference>
<organism evidence="3 4">
    <name type="scientific">Mytilus galloprovincialis</name>
    <name type="common">Mediterranean mussel</name>
    <dbReference type="NCBI Taxonomy" id="29158"/>
    <lineage>
        <taxon>Eukaryota</taxon>
        <taxon>Metazoa</taxon>
        <taxon>Spiralia</taxon>
        <taxon>Lophotrochozoa</taxon>
        <taxon>Mollusca</taxon>
        <taxon>Bivalvia</taxon>
        <taxon>Autobranchia</taxon>
        <taxon>Pteriomorphia</taxon>
        <taxon>Mytilida</taxon>
        <taxon>Mytiloidea</taxon>
        <taxon>Mytilidae</taxon>
        <taxon>Mytilinae</taxon>
        <taxon>Mytilus</taxon>
    </lineage>
</organism>
<keyword evidence="2" id="KW-1133">Transmembrane helix</keyword>
<evidence type="ECO:0000256" key="2">
    <source>
        <dbReference type="SAM" id="Phobius"/>
    </source>
</evidence>
<dbReference type="AlphaFoldDB" id="A0A8B6GZZ9"/>
<evidence type="ECO:0000313" key="3">
    <source>
        <dbReference type="EMBL" id="VDI72301.1"/>
    </source>
</evidence>
<comment type="caution">
    <text evidence="3">The sequence shown here is derived from an EMBL/GenBank/DDBJ whole genome shotgun (WGS) entry which is preliminary data.</text>
</comment>
<dbReference type="Proteomes" id="UP000596742">
    <property type="component" value="Unassembled WGS sequence"/>
</dbReference>
<keyword evidence="2" id="KW-0812">Transmembrane</keyword>
<feature type="region of interest" description="Disordered" evidence="1">
    <location>
        <begin position="1"/>
        <end position="21"/>
    </location>
</feature>
<proteinExistence type="predicted"/>
<sequence length="230" mass="25891">MANVSANDIHGGDNGDNGVSDRIQYFNSISQEHEEEFVPPREHNSLMEISQNNEEHNTTPNERQSICCKKIRTLVIINIILAVGIVISTISLIAVIENCHLKQHEVGEEKQFIGNGPSNDPFFSAAFPQKGSTVNIKCFLPFKGIYSILTIFEKENENSNVSITRSGEKYHYKLYCDKDPRTGDDTAVCSYKCTKFDVSLSEMQLILLKLDDSCLALNGRIEIWNSTIKR</sequence>